<keyword evidence="1" id="KW-0677">Repeat</keyword>
<dbReference type="InterPro" id="IPR002201">
    <property type="entry name" value="Glyco_trans_9"/>
</dbReference>
<reference evidence="4 5" key="1">
    <citation type="submission" date="2024-01" db="EMBL/GenBank/DDBJ databases">
        <title>The diversity of rhizobia nodulating Mimosa spp. in eleven states of Brazil covering several biomes is determined by host plant, location, and edaphic factors.</title>
        <authorList>
            <person name="Rouws L."/>
            <person name="Barauna A."/>
            <person name="Beukes C."/>
            <person name="De Faria S.M."/>
            <person name="Gross E."/>
            <person name="Dos Reis Junior F.B."/>
            <person name="Simon M."/>
            <person name="Maluk M."/>
            <person name="Odee D.W."/>
            <person name="Kenicer G."/>
            <person name="Young J.P.W."/>
            <person name="Reis V.M."/>
            <person name="Zilli J."/>
            <person name="James E.K."/>
        </authorList>
    </citation>
    <scope>NUCLEOTIDE SEQUENCE [LARGE SCALE GENOMIC DNA]</scope>
    <source>
        <strain evidence="4 5">JPY167</strain>
    </source>
</reference>
<dbReference type="InterPro" id="IPR011990">
    <property type="entry name" value="TPR-like_helical_dom_sf"/>
</dbReference>
<dbReference type="Proteomes" id="UP001489897">
    <property type="component" value="Unassembled WGS sequence"/>
</dbReference>
<dbReference type="Pfam" id="PF13432">
    <property type="entry name" value="TPR_16"/>
    <property type="match status" value="2"/>
</dbReference>
<evidence type="ECO:0000256" key="2">
    <source>
        <dbReference type="ARBA" id="ARBA00022803"/>
    </source>
</evidence>
<dbReference type="Pfam" id="PF01075">
    <property type="entry name" value="Glyco_transf_9"/>
    <property type="match status" value="1"/>
</dbReference>
<evidence type="ECO:0000313" key="4">
    <source>
        <dbReference type="EMBL" id="MEM5422754.1"/>
    </source>
</evidence>
<evidence type="ECO:0000313" key="5">
    <source>
        <dbReference type="Proteomes" id="UP001489897"/>
    </source>
</evidence>
<gene>
    <name evidence="4" type="ORF">VSR73_16980</name>
</gene>
<keyword evidence="2 3" id="KW-0802">TPR repeat</keyword>
<evidence type="ECO:0000256" key="3">
    <source>
        <dbReference type="PROSITE-ProRule" id="PRU00339"/>
    </source>
</evidence>
<dbReference type="PANTHER" id="PTHR44858">
    <property type="entry name" value="TETRATRICOPEPTIDE REPEAT PROTEIN 6"/>
    <property type="match status" value="1"/>
</dbReference>
<keyword evidence="5" id="KW-1185">Reference proteome</keyword>
<feature type="repeat" description="TPR" evidence="3">
    <location>
        <begin position="217"/>
        <end position="250"/>
    </location>
</feature>
<dbReference type="RefSeq" id="WP_342947644.1">
    <property type="nucleotide sequence ID" value="NZ_JAYMRV010000005.1"/>
</dbReference>
<sequence>MTPDAHILATGEAADLVEAGLACHRAGRIDDAHAYYQSALAAHPEDPGALHYLGVIALGRGQLREAAALMDRALAQKPDSAEYLANRGVVAHRLGDHAGAAVLQRKALALAPGFANAHNNLGNALMELGDLAGAAQHYRHARSLEPQSAHFAFNLGRALEATGENDAALAQLRTAAALDPRDPKTLIHMGRLLRSMEKHAEAAACFEAVIAREPDNALALFELGYAYDAMHRYEAAIPLYRRAAELKPDGAGIINNLAFALTALARYDEAEIGYRRALALNPDLPEPRFQLGMLMLRREDYAGGWPLFENRKLTSTARANYRKLPCPEWQGEPLRGKRFLICREQGMGDQIQFLRYASLLAQMGARVHAWVAPELASLAATVPGVARVLDAAPSDGAIASQYDYRCDVMSLPLRFPGRPIYADTPYMRADPVRAAAWRARVNALAGAAQRRIGLVWAGNPRHHFDAFRSVPLKSLLPLAALTGNAWFALQKGPAAAQLEAIAGRWPMDAPGDDLHDFAATAALIETLDLVVTVDTSVAHLAGALGKPVWVLLAAQPDWRWGKDRADSVWYPSARVFRQSTLGDWRGVVAELEAALSGASR</sequence>
<feature type="repeat" description="TPR" evidence="3">
    <location>
        <begin position="149"/>
        <end position="182"/>
    </location>
</feature>
<feature type="repeat" description="TPR" evidence="3">
    <location>
        <begin position="183"/>
        <end position="216"/>
    </location>
</feature>
<protein>
    <submittedName>
        <fullName evidence="4">Tetratricopeptide repeat protein</fullName>
    </submittedName>
</protein>
<accession>A0ABU9RSS5</accession>
<dbReference type="SMART" id="SM00028">
    <property type="entry name" value="TPR"/>
    <property type="match status" value="8"/>
</dbReference>
<dbReference type="PROSITE" id="PS50005">
    <property type="entry name" value="TPR"/>
    <property type="match status" value="5"/>
</dbReference>
<proteinExistence type="predicted"/>
<evidence type="ECO:0000256" key="1">
    <source>
        <dbReference type="ARBA" id="ARBA00022737"/>
    </source>
</evidence>
<feature type="repeat" description="TPR" evidence="3">
    <location>
        <begin position="251"/>
        <end position="284"/>
    </location>
</feature>
<dbReference type="InterPro" id="IPR050498">
    <property type="entry name" value="Ycf3"/>
</dbReference>
<organism evidence="4 5">
    <name type="scientific">Paraburkholderia ferrariae</name>
    <dbReference type="NCBI Taxonomy" id="386056"/>
    <lineage>
        <taxon>Bacteria</taxon>
        <taxon>Pseudomonadati</taxon>
        <taxon>Pseudomonadota</taxon>
        <taxon>Betaproteobacteria</taxon>
        <taxon>Burkholderiales</taxon>
        <taxon>Burkholderiaceae</taxon>
        <taxon>Paraburkholderia</taxon>
    </lineage>
</organism>
<dbReference type="PANTHER" id="PTHR44858:SF1">
    <property type="entry name" value="UDP-N-ACETYLGLUCOSAMINE--PEPTIDE N-ACETYLGLUCOSAMINYLTRANSFERASE SPINDLY-RELATED"/>
    <property type="match status" value="1"/>
</dbReference>
<dbReference type="SUPFAM" id="SSF53756">
    <property type="entry name" value="UDP-Glycosyltransferase/glycogen phosphorylase"/>
    <property type="match status" value="1"/>
</dbReference>
<dbReference type="Gene3D" id="3.40.50.2000">
    <property type="entry name" value="Glycogen Phosphorylase B"/>
    <property type="match status" value="1"/>
</dbReference>
<dbReference type="Pfam" id="PF13374">
    <property type="entry name" value="TPR_10"/>
    <property type="match status" value="1"/>
</dbReference>
<comment type="caution">
    <text evidence="4">The sequence shown here is derived from an EMBL/GenBank/DDBJ whole genome shotgun (WGS) entry which is preliminary data.</text>
</comment>
<dbReference type="PROSITE" id="PS50293">
    <property type="entry name" value="TPR_REGION"/>
    <property type="match status" value="1"/>
</dbReference>
<dbReference type="InterPro" id="IPR019734">
    <property type="entry name" value="TPR_rpt"/>
</dbReference>
<dbReference type="Pfam" id="PF14559">
    <property type="entry name" value="TPR_19"/>
    <property type="match status" value="1"/>
</dbReference>
<dbReference type="SUPFAM" id="SSF48452">
    <property type="entry name" value="TPR-like"/>
    <property type="match status" value="1"/>
</dbReference>
<dbReference type="Gene3D" id="1.25.40.10">
    <property type="entry name" value="Tetratricopeptide repeat domain"/>
    <property type="match status" value="3"/>
</dbReference>
<dbReference type="EMBL" id="JAYMRV010000005">
    <property type="protein sequence ID" value="MEM5422754.1"/>
    <property type="molecule type" value="Genomic_DNA"/>
</dbReference>
<name>A0ABU9RSS5_9BURK</name>
<feature type="repeat" description="TPR" evidence="3">
    <location>
        <begin position="115"/>
        <end position="148"/>
    </location>
</feature>